<evidence type="ECO:0000256" key="3">
    <source>
        <dbReference type="ARBA" id="ARBA00022801"/>
    </source>
</evidence>
<dbReference type="SUPFAM" id="SSF53474">
    <property type="entry name" value="alpha/beta-Hydrolases"/>
    <property type="match status" value="1"/>
</dbReference>
<gene>
    <name evidence="6" type="ORF">Q31a_26700</name>
</gene>
<keyword evidence="3" id="KW-0378">Hydrolase</keyword>
<proteinExistence type="predicted"/>
<organism evidence="6 7">
    <name type="scientific">Aureliella helgolandensis</name>
    <dbReference type="NCBI Taxonomy" id="2527968"/>
    <lineage>
        <taxon>Bacteria</taxon>
        <taxon>Pseudomonadati</taxon>
        <taxon>Planctomycetota</taxon>
        <taxon>Planctomycetia</taxon>
        <taxon>Pirellulales</taxon>
        <taxon>Pirellulaceae</taxon>
        <taxon>Aureliella</taxon>
    </lineage>
</organism>
<keyword evidence="2 4" id="KW-0732">Signal</keyword>
<dbReference type="Gene3D" id="3.40.50.1820">
    <property type="entry name" value="alpha/beta hydrolase"/>
    <property type="match status" value="1"/>
</dbReference>
<reference evidence="6 7" key="1">
    <citation type="submission" date="2019-02" db="EMBL/GenBank/DDBJ databases">
        <title>Deep-cultivation of Planctomycetes and their phenomic and genomic characterization uncovers novel biology.</title>
        <authorList>
            <person name="Wiegand S."/>
            <person name="Jogler M."/>
            <person name="Boedeker C."/>
            <person name="Pinto D."/>
            <person name="Vollmers J."/>
            <person name="Rivas-Marin E."/>
            <person name="Kohn T."/>
            <person name="Peeters S.H."/>
            <person name="Heuer A."/>
            <person name="Rast P."/>
            <person name="Oberbeckmann S."/>
            <person name="Bunk B."/>
            <person name="Jeske O."/>
            <person name="Meyerdierks A."/>
            <person name="Storesund J.E."/>
            <person name="Kallscheuer N."/>
            <person name="Luecker S."/>
            <person name="Lage O.M."/>
            <person name="Pohl T."/>
            <person name="Merkel B.J."/>
            <person name="Hornburger P."/>
            <person name="Mueller R.-W."/>
            <person name="Bruemmer F."/>
            <person name="Labrenz M."/>
            <person name="Spormann A.M."/>
            <person name="Op den Camp H."/>
            <person name="Overmann J."/>
            <person name="Amann R."/>
            <person name="Jetten M.S.M."/>
            <person name="Mascher T."/>
            <person name="Medema M.H."/>
            <person name="Devos D.P."/>
            <person name="Kaster A.-K."/>
            <person name="Ovreas L."/>
            <person name="Rohde M."/>
            <person name="Galperin M.Y."/>
            <person name="Jogler C."/>
        </authorList>
    </citation>
    <scope>NUCLEOTIDE SEQUENCE [LARGE SCALE GENOMIC DNA]</scope>
    <source>
        <strain evidence="6 7">Q31a</strain>
    </source>
</reference>
<dbReference type="GO" id="GO:0052689">
    <property type="term" value="F:carboxylic ester hydrolase activity"/>
    <property type="evidence" value="ECO:0007669"/>
    <property type="project" value="UniProtKB-KW"/>
</dbReference>
<dbReference type="Pfam" id="PF22244">
    <property type="entry name" value="GCE_fung"/>
    <property type="match status" value="1"/>
</dbReference>
<feature type="signal peptide" evidence="4">
    <location>
        <begin position="1"/>
        <end position="31"/>
    </location>
</feature>
<dbReference type="KEGG" id="ahel:Q31a_26700"/>
<protein>
    <recommendedName>
        <fullName evidence="5">4-O-methyl-glucuronoyl methylesterase-like domain-containing protein</fullName>
    </recommendedName>
</protein>
<feature type="chain" id="PRO_5021948819" description="4-O-methyl-glucuronoyl methylesterase-like domain-containing protein" evidence="4">
    <location>
        <begin position="32"/>
        <end position="435"/>
    </location>
</feature>
<name>A0A518G6Y8_9BACT</name>
<evidence type="ECO:0000256" key="1">
    <source>
        <dbReference type="ARBA" id="ARBA00022487"/>
    </source>
</evidence>
<dbReference type="RefSeq" id="WP_231691170.1">
    <property type="nucleotide sequence ID" value="NZ_CP036298.1"/>
</dbReference>
<dbReference type="InterPro" id="IPR029058">
    <property type="entry name" value="AB_hydrolase_fold"/>
</dbReference>
<evidence type="ECO:0000259" key="5">
    <source>
        <dbReference type="Pfam" id="PF22244"/>
    </source>
</evidence>
<dbReference type="AlphaFoldDB" id="A0A518G6Y8"/>
<dbReference type="Proteomes" id="UP000318017">
    <property type="component" value="Chromosome"/>
</dbReference>
<dbReference type="EMBL" id="CP036298">
    <property type="protein sequence ID" value="QDV24353.1"/>
    <property type="molecule type" value="Genomic_DNA"/>
</dbReference>
<keyword evidence="1" id="KW-0719">Serine esterase</keyword>
<evidence type="ECO:0000313" key="6">
    <source>
        <dbReference type="EMBL" id="QDV24353.1"/>
    </source>
</evidence>
<keyword evidence="7" id="KW-1185">Reference proteome</keyword>
<feature type="domain" description="4-O-methyl-glucuronoyl methylesterase-like" evidence="5">
    <location>
        <begin position="242"/>
        <end position="386"/>
    </location>
</feature>
<accession>A0A518G6Y8</accession>
<evidence type="ECO:0000313" key="7">
    <source>
        <dbReference type="Proteomes" id="UP000318017"/>
    </source>
</evidence>
<sequence precursor="true">MKTFLRGCSAQLCTLFVVLLATSFTTCPCSAQSEKFVANYDESQVPDYELPPILDEVTAQADDFPSAWDARRSQLLQTFTEQMFGSVPTSEFELLFEKVEQAHCLAGKGIRQQWKVTISTESGTLPVTLLLYTPAQATGPVPTFLGLNFHGNHTIAADPEILLTESWVRDSKPQSATNHQASDEGRGSSSSRWPIELLIDNGLGLATAYYGEIDPDTDDQFENGIHALFPDHRPSAEAPDRWGSIAAWSWGLSRLLDCMEQIDQVDASKVVVIGHSRLGKTSLWAGATDPRFAATISNDSGCGGAALSRRAFGETVWRINTSFPHWFCGNFKQYNRNEAALPIDQHQLLALLAPRPLYVASASEDQWADPRGEFLSAKLASEVYERFELPGLALQDLPKPNTASIGVVSYHLREGTHNIDSWDWTNYVQFIKQLQ</sequence>
<dbReference type="InterPro" id="IPR054579">
    <property type="entry name" value="GCE-like_dom"/>
</dbReference>
<evidence type="ECO:0000256" key="4">
    <source>
        <dbReference type="SAM" id="SignalP"/>
    </source>
</evidence>
<evidence type="ECO:0000256" key="2">
    <source>
        <dbReference type="ARBA" id="ARBA00022729"/>
    </source>
</evidence>